<feature type="domain" description="HEPN" evidence="1">
    <location>
        <begin position="13"/>
        <end position="119"/>
    </location>
</feature>
<proteinExistence type="predicted"/>
<name>A0A7G9YHR8_9EURY</name>
<dbReference type="InterPro" id="IPR007842">
    <property type="entry name" value="HEPN_dom"/>
</dbReference>
<dbReference type="EMBL" id="MT631265">
    <property type="protein sequence ID" value="QNO47552.1"/>
    <property type="molecule type" value="Genomic_DNA"/>
</dbReference>
<accession>A0A7G9YHR8</accession>
<gene>
    <name evidence="2" type="ORF">GGGHDLIA_00042</name>
</gene>
<dbReference type="SMART" id="SM00748">
    <property type="entry name" value="HEPN"/>
    <property type="match status" value="1"/>
</dbReference>
<protein>
    <recommendedName>
        <fullName evidence="1">HEPN domain-containing protein</fullName>
    </recommendedName>
</protein>
<evidence type="ECO:0000259" key="1">
    <source>
        <dbReference type="PROSITE" id="PS50910"/>
    </source>
</evidence>
<evidence type="ECO:0000313" key="2">
    <source>
        <dbReference type="EMBL" id="QNO47552.1"/>
    </source>
</evidence>
<reference evidence="2" key="1">
    <citation type="submission" date="2020-06" db="EMBL/GenBank/DDBJ databases">
        <title>Unique genomic features of the anaerobic methanotrophic archaea.</title>
        <authorList>
            <person name="Chadwick G.L."/>
            <person name="Skennerton C.T."/>
            <person name="Laso-Perez R."/>
            <person name="Leu A.O."/>
            <person name="Speth D.R."/>
            <person name="Yu H."/>
            <person name="Morgan-Lang C."/>
            <person name="Hatzenpichler R."/>
            <person name="Goudeau D."/>
            <person name="Malmstrom R."/>
            <person name="Brazelton W.J."/>
            <person name="Woyke T."/>
            <person name="Hallam S.J."/>
            <person name="Tyson G.W."/>
            <person name="Wegener G."/>
            <person name="Boetius A."/>
            <person name="Orphan V."/>
        </authorList>
    </citation>
    <scope>NUCLEOTIDE SEQUENCE</scope>
</reference>
<sequence length="131" mass="15152">MRNAERAMEWLIRAKSNLACAKTGKVFQDILYEDLCFNAQQAVEKALKSLCIIHEIVFSRTHDISYLIELLEKGDIHIPDEVQQSKLLTDYAVEARYPCGYEPVDEEEYETAVEIAEITVNWIEGRINEEK</sequence>
<dbReference type="Pfam" id="PF05168">
    <property type="entry name" value="HEPN"/>
    <property type="match status" value="1"/>
</dbReference>
<organism evidence="2">
    <name type="scientific">Candidatus Methanogaster sp. ANME-2c ERB4</name>
    <dbReference type="NCBI Taxonomy" id="2759911"/>
    <lineage>
        <taxon>Archaea</taxon>
        <taxon>Methanobacteriati</taxon>
        <taxon>Methanobacteriota</taxon>
        <taxon>Stenosarchaea group</taxon>
        <taxon>Methanomicrobia</taxon>
        <taxon>Methanosarcinales</taxon>
        <taxon>ANME-2 cluster</taxon>
        <taxon>Candidatus Methanogasteraceae</taxon>
        <taxon>Candidatus Methanogaster</taxon>
    </lineage>
</organism>
<dbReference type="Gene3D" id="1.20.120.330">
    <property type="entry name" value="Nucleotidyltransferases domain 2"/>
    <property type="match status" value="1"/>
</dbReference>
<dbReference type="PROSITE" id="PS50910">
    <property type="entry name" value="HEPN"/>
    <property type="match status" value="1"/>
</dbReference>
<dbReference type="AlphaFoldDB" id="A0A7G9YHR8"/>
<dbReference type="SUPFAM" id="SSF81593">
    <property type="entry name" value="Nucleotidyltransferase substrate binding subunit/domain"/>
    <property type="match status" value="1"/>
</dbReference>